<dbReference type="InterPro" id="IPR011419">
    <property type="entry name" value="ATP12_ATP_synth-F1-assembly"/>
</dbReference>
<evidence type="ECO:0000313" key="1">
    <source>
        <dbReference type="EMBL" id="CAB4000047.1"/>
    </source>
</evidence>
<sequence length="139" mass="16074">MGQQSNQLSYRVLFRGFSVRFARSVSTKQVSNCCRKYLSSFRDRKRFYKKVDVIETKKGYQVTLDDKTVKTPHGRQLCVPYQPLAAALSVEWDAQEDVIKPAFMHLTALTNTVLDDPLGKTVELRIHEVLEYLLTDTVW</sequence>
<dbReference type="InterPro" id="IPR042272">
    <property type="entry name" value="ATP12_ATP_synth-F1-assembly_N"/>
</dbReference>
<dbReference type="Proteomes" id="UP001152795">
    <property type="component" value="Unassembled WGS sequence"/>
</dbReference>
<reference evidence="1" key="1">
    <citation type="submission" date="2020-04" db="EMBL/GenBank/DDBJ databases">
        <authorList>
            <person name="Alioto T."/>
            <person name="Alioto T."/>
            <person name="Gomez Garrido J."/>
        </authorList>
    </citation>
    <scope>NUCLEOTIDE SEQUENCE</scope>
    <source>
        <strain evidence="1">A484AB</strain>
    </source>
</reference>
<organism evidence="1 2">
    <name type="scientific">Paramuricea clavata</name>
    <name type="common">Red gorgonian</name>
    <name type="synonym">Violescent sea-whip</name>
    <dbReference type="NCBI Taxonomy" id="317549"/>
    <lineage>
        <taxon>Eukaryota</taxon>
        <taxon>Metazoa</taxon>
        <taxon>Cnidaria</taxon>
        <taxon>Anthozoa</taxon>
        <taxon>Octocorallia</taxon>
        <taxon>Malacalcyonacea</taxon>
        <taxon>Plexauridae</taxon>
        <taxon>Paramuricea</taxon>
    </lineage>
</organism>
<dbReference type="AlphaFoldDB" id="A0A6S7HAF1"/>
<dbReference type="GO" id="GO:0005739">
    <property type="term" value="C:mitochondrion"/>
    <property type="evidence" value="ECO:0007669"/>
    <property type="project" value="TreeGrafter"/>
</dbReference>
<dbReference type="OrthoDB" id="5673at2759"/>
<comment type="caution">
    <text evidence="1">The sequence shown here is derived from an EMBL/GenBank/DDBJ whole genome shotgun (WGS) entry which is preliminary data.</text>
</comment>
<dbReference type="SUPFAM" id="SSF160909">
    <property type="entry name" value="ATP12-like"/>
    <property type="match status" value="1"/>
</dbReference>
<keyword evidence="2" id="KW-1185">Reference proteome</keyword>
<accession>A0A6S7HAF1</accession>
<dbReference type="Pfam" id="PF07542">
    <property type="entry name" value="ATP12"/>
    <property type="match status" value="1"/>
</dbReference>
<gene>
    <name evidence="1" type="ORF">PACLA_8A049447</name>
</gene>
<dbReference type="Gene3D" id="3.30.2180.10">
    <property type="entry name" value="ATP12-like"/>
    <property type="match status" value="1"/>
</dbReference>
<name>A0A6S7HAF1_PARCT</name>
<proteinExistence type="predicted"/>
<evidence type="ECO:0000313" key="2">
    <source>
        <dbReference type="Proteomes" id="UP001152795"/>
    </source>
</evidence>
<dbReference type="PANTHER" id="PTHR21013">
    <property type="entry name" value="ATP SYNTHASE MITOCHONDRIAL F1 COMPLEX ASSEMBLY FACTOR 2/ATP12 PROTEIN, MITOCHONDRIAL PRECURSOR"/>
    <property type="match status" value="1"/>
</dbReference>
<dbReference type="EMBL" id="CACRXK020003741">
    <property type="protein sequence ID" value="CAB4000047.1"/>
    <property type="molecule type" value="Genomic_DNA"/>
</dbReference>
<dbReference type="PANTHER" id="PTHR21013:SF10">
    <property type="entry name" value="ATP SYNTHASE MITOCHONDRIAL F1 COMPLEX ASSEMBLY FACTOR 2"/>
    <property type="match status" value="1"/>
</dbReference>
<dbReference type="GO" id="GO:0033615">
    <property type="term" value="P:mitochondrial proton-transporting ATP synthase complex assembly"/>
    <property type="evidence" value="ECO:0007669"/>
    <property type="project" value="TreeGrafter"/>
</dbReference>
<protein>
    <submittedName>
        <fullName evidence="1">ATP synthase mitochondrial F1 complex assembly factor 2</fullName>
    </submittedName>
</protein>